<dbReference type="PANTHER" id="PTHR30506">
    <property type="entry name" value="INNER MEMBRANE PROTEIN"/>
    <property type="match status" value="1"/>
</dbReference>
<keyword evidence="5 7" id="KW-1133">Transmembrane helix</keyword>
<feature type="transmembrane region" description="Helical" evidence="7">
    <location>
        <begin position="6"/>
        <end position="24"/>
    </location>
</feature>
<sequence length="199" mass="22158">MDTWDIFAIIGTVSFALQGGLIAMEKKYDLFAVYLFGLLTSFGGGALQHVLIGGSDYQLWNQERLFLVAMISITFVILFPKLVIKRELFWTNILDAFGVIAFAIQGSINAIILNLPASAVVVSAVITATGGGIIRDLLSQREPILLGKNIYGLWIFLIGMIMGVLGEQAFPYQYLLFIVFSTLRICSFVYDWKLPARKY</sequence>
<evidence type="ECO:0000256" key="6">
    <source>
        <dbReference type="ARBA" id="ARBA00023136"/>
    </source>
</evidence>
<comment type="similarity">
    <text evidence="2">Belongs to the UPF0126 family.</text>
</comment>
<dbReference type="EMBL" id="CP019728">
    <property type="protein sequence ID" value="AQS54237.1"/>
    <property type="molecule type" value="Genomic_DNA"/>
</dbReference>
<keyword evidence="10" id="KW-1185">Reference proteome</keyword>
<evidence type="ECO:0000256" key="2">
    <source>
        <dbReference type="ARBA" id="ARBA00008193"/>
    </source>
</evidence>
<reference evidence="9 10" key="1">
    <citation type="journal article" date="2014" name="Int. J. Syst. Evol. Microbiol.">
        <title>Jeotgalibaca dankookensis gen. nov., sp. nov., a member of the family Carnobacteriaceae, isolated from seujeot (Korean traditional food).</title>
        <authorList>
            <person name="Lee D.G."/>
            <person name="Trujillo M.E."/>
            <person name="Kang H."/>
            <person name="Ahn T.Y."/>
        </authorList>
    </citation>
    <scope>NUCLEOTIDE SEQUENCE [LARGE SCALE GENOMIC DNA]</scope>
    <source>
        <strain evidence="9 10">EX-07</strain>
    </source>
</reference>
<accession>A0A1S6IRR0</accession>
<dbReference type="Proteomes" id="UP000188993">
    <property type="component" value="Chromosome"/>
</dbReference>
<dbReference type="OrthoDB" id="9791874at2"/>
<evidence type="ECO:0000256" key="7">
    <source>
        <dbReference type="SAM" id="Phobius"/>
    </source>
</evidence>
<evidence type="ECO:0000256" key="3">
    <source>
        <dbReference type="ARBA" id="ARBA00022475"/>
    </source>
</evidence>
<name>A0A1S6IRR0_9LACT</name>
<gene>
    <name evidence="9" type="ORF">BW727_101913</name>
</gene>
<evidence type="ECO:0000256" key="1">
    <source>
        <dbReference type="ARBA" id="ARBA00004651"/>
    </source>
</evidence>
<feature type="domain" description="Glycine transporter" evidence="8">
    <location>
        <begin position="6"/>
        <end position="79"/>
    </location>
</feature>
<protein>
    <recommendedName>
        <fullName evidence="8">Glycine transporter domain-containing protein</fullName>
    </recommendedName>
</protein>
<dbReference type="AlphaFoldDB" id="A0A1S6IRR0"/>
<keyword evidence="3" id="KW-1003">Cell membrane</keyword>
<feature type="transmembrane region" description="Helical" evidence="7">
    <location>
        <begin position="172"/>
        <end position="190"/>
    </location>
</feature>
<dbReference type="PANTHER" id="PTHR30506:SF3">
    <property type="entry name" value="UPF0126 INNER MEMBRANE PROTEIN YADS-RELATED"/>
    <property type="match status" value="1"/>
</dbReference>
<keyword evidence="6 7" id="KW-0472">Membrane</keyword>
<feature type="transmembrane region" description="Helical" evidence="7">
    <location>
        <begin position="96"/>
        <end position="113"/>
    </location>
</feature>
<dbReference type="Pfam" id="PF03458">
    <property type="entry name" value="Gly_transporter"/>
    <property type="match status" value="2"/>
</dbReference>
<feature type="transmembrane region" description="Helical" evidence="7">
    <location>
        <begin position="119"/>
        <end position="138"/>
    </location>
</feature>
<dbReference type="STRING" id="708126.BW727_101913"/>
<dbReference type="InterPro" id="IPR005115">
    <property type="entry name" value="Gly_transporter"/>
</dbReference>
<proteinExistence type="inferred from homology"/>
<dbReference type="GO" id="GO:0005886">
    <property type="term" value="C:plasma membrane"/>
    <property type="evidence" value="ECO:0007669"/>
    <property type="project" value="UniProtKB-SubCell"/>
</dbReference>
<organism evidence="9 10">
    <name type="scientific">Jeotgalibaca dankookensis</name>
    <dbReference type="NCBI Taxonomy" id="708126"/>
    <lineage>
        <taxon>Bacteria</taxon>
        <taxon>Bacillati</taxon>
        <taxon>Bacillota</taxon>
        <taxon>Bacilli</taxon>
        <taxon>Lactobacillales</taxon>
        <taxon>Carnobacteriaceae</taxon>
        <taxon>Jeotgalibaca</taxon>
    </lineage>
</organism>
<feature type="transmembrane region" description="Helical" evidence="7">
    <location>
        <begin position="31"/>
        <end position="52"/>
    </location>
</feature>
<evidence type="ECO:0000313" key="10">
    <source>
        <dbReference type="Proteomes" id="UP000188993"/>
    </source>
</evidence>
<feature type="transmembrane region" description="Helical" evidence="7">
    <location>
        <begin position="150"/>
        <end position="166"/>
    </location>
</feature>
<evidence type="ECO:0000256" key="5">
    <source>
        <dbReference type="ARBA" id="ARBA00022989"/>
    </source>
</evidence>
<feature type="domain" description="Glycine transporter" evidence="8">
    <location>
        <begin position="93"/>
        <end position="164"/>
    </location>
</feature>
<evidence type="ECO:0000313" key="9">
    <source>
        <dbReference type="EMBL" id="AQS54237.1"/>
    </source>
</evidence>
<dbReference type="KEGG" id="jda:BW727_101913"/>
<keyword evidence="4 7" id="KW-0812">Transmembrane</keyword>
<evidence type="ECO:0000256" key="4">
    <source>
        <dbReference type="ARBA" id="ARBA00022692"/>
    </source>
</evidence>
<evidence type="ECO:0000259" key="8">
    <source>
        <dbReference type="Pfam" id="PF03458"/>
    </source>
</evidence>
<comment type="subcellular location">
    <subcellularLocation>
        <location evidence="1">Cell membrane</location>
        <topology evidence="1">Multi-pass membrane protein</topology>
    </subcellularLocation>
</comment>
<dbReference type="RefSeq" id="WP_062467761.1">
    <property type="nucleotide sequence ID" value="NZ_BBYN01000002.1"/>
</dbReference>
<feature type="transmembrane region" description="Helical" evidence="7">
    <location>
        <begin position="64"/>
        <end position="84"/>
    </location>
</feature>